<evidence type="ECO:0000256" key="4">
    <source>
        <dbReference type="ARBA" id="ARBA00022840"/>
    </source>
</evidence>
<dbReference type="InterPro" id="IPR013815">
    <property type="entry name" value="ATP_grasp_subdomain_1"/>
</dbReference>
<dbReference type="InterPro" id="IPR051538">
    <property type="entry name" value="Acyl-CoA_Synth/Transferase"/>
</dbReference>
<dbReference type="Proteomes" id="UP000249130">
    <property type="component" value="Unassembled WGS sequence"/>
</dbReference>
<dbReference type="InterPro" id="IPR011761">
    <property type="entry name" value="ATP-grasp"/>
</dbReference>
<dbReference type="EMBL" id="NPEX01000046">
    <property type="protein sequence ID" value="RAI44396.1"/>
    <property type="molecule type" value="Genomic_DNA"/>
</dbReference>
<dbReference type="PANTHER" id="PTHR43334">
    <property type="entry name" value="ACETATE--COA LIGASE [ADP-FORMING]"/>
    <property type="match status" value="1"/>
</dbReference>
<evidence type="ECO:0000256" key="3">
    <source>
        <dbReference type="ARBA" id="ARBA00022741"/>
    </source>
</evidence>
<dbReference type="Gene3D" id="3.40.50.261">
    <property type="entry name" value="Succinyl-CoA synthetase domains"/>
    <property type="match status" value="2"/>
</dbReference>
<keyword evidence="3 5" id="KW-0547">Nucleotide-binding</keyword>
<dbReference type="InterPro" id="IPR016102">
    <property type="entry name" value="Succinyl-CoA_synth-like"/>
</dbReference>
<dbReference type="AlphaFoldDB" id="A0A327L1M5"/>
<accession>A0A327L1M5</accession>
<protein>
    <recommendedName>
        <fullName evidence="6">ATP-grasp domain-containing protein</fullName>
    </recommendedName>
</protein>
<dbReference type="Pfam" id="PF13549">
    <property type="entry name" value="ATP-grasp_5"/>
    <property type="match status" value="1"/>
</dbReference>
<dbReference type="InterPro" id="IPR032875">
    <property type="entry name" value="Succ_CoA_lig_flav_dom"/>
</dbReference>
<dbReference type="Gene3D" id="3.30.470.20">
    <property type="entry name" value="ATP-grasp fold, B domain"/>
    <property type="match status" value="1"/>
</dbReference>
<dbReference type="SUPFAM" id="SSF52210">
    <property type="entry name" value="Succinyl-CoA synthetase domains"/>
    <property type="match status" value="2"/>
</dbReference>
<evidence type="ECO:0000313" key="8">
    <source>
        <dbReference type="Proteomes" id="UP000249130"/>
    </source>
</evidence>
<dbReference type="Pfam" id="PF13380">
    <property type="entry name" value="CoA_binding_2"/>
    <property type="match status" value="1"/>
</dbReference>
<dbReference type="PROSITE" id="PS50975">
    <property type="entry name" value="ATP_GRASP"/>
    <property type="match status" value="1"/>
</dbReference>
<dbReference type="GO" id="GO:0005524">
    <property type="term" value="F:ATP binding"/>
    <property type="evidence" value="ECO:0007669"/>
    <property type="project" value="UniProtKB-UniRule"/>
</dbReference>
<evidence type="ECO:0000256" key="2">
    <source>
        <dbReference type="ARBA" id="ARBA00022598"/>
    </source>
</evidence>
<organism evidence="7 8">
    <name type="scientific">Rhodoplanes roseus</name>
    <dbReference type="NCBI Taxonomy" id="29409"/>
    <lineage>
        <taxon>Bacteria</taxon>
        <taxon>Pseudomonadati</taxon>
        <taxon>Pseudomonadota</taxon>
        <taxon>Alphaproteobacteria</taxon>
        <taxon>Hyphomicrobiales</taxon>
        <taxon>Nitrobacteraceae</taxon>
        <taxon>Rhodoplanes</taxon>
    </lineage>
</organism>
<evidence type="ECO:0000313" key="7">
    <source>
        <dbReference type="EMBL" id="RAI44396.1"/>
    </source>
</evidence>
<dbReference type="SMART" id="SM00881">
    <property type="entry name" value="CoA_binding"/>
    <property type="match status" value="1"/>
</dbReference>
<keyword evidence="8" id="KW-1185">Reference proteome</keyword>
<keyword evidence="2" id="KW-0436">Ligase</keyword>
<dbReference type="Gene3D" id="3.40.50.720">
    <property type="entry name" value="NAD(P)-binding Rossmann-like Domain"/>
    <property type="match status" value="1"/>
</dbReference>
<dbReference type="OrthoDB" id="9807426at2"/>
<keyword evidence="4 5" id="KW-0067">ATP-binding</keyword>
<evidence type="ECO:0000256" key="5">
    <source>
        <dbReference type="PROSITE-ProRule" id="PRU00409"/>
    </source>
</evidence>
<comment type="caution">
    <text evidence="7">The sequence shown here is derived from an EMBL/GenBank/DDBJ whole genome shotgun (WGS) entry which is preliminary data.</text>
</comment>
<dbReference type="SUPFAM" id="SSF56059">
    <property type="entry name" value="Glutathione synthetase ATP-binding domain-like"/>
    <property type="match status" value="1"/>
</dbReference>
<dbReference type="GO" id="GO:0016874">
    <property type="term" value="F:ligase activity"/>
    <property type="evidence" value="ECO:0007669"/>
    <property type="project" value="UniProtKB-KW"/>
</dbReference>
<dbReference type="GO" id="GO:0046872">
    <property type="term" value="F:metal ion binding"/>
    <property type="evidence" value="ECO:0007669"/>
    <property type="project" value="InterPro"/>
</dbReference>
<evidence type="ECO:0000256" key="1">
    <source>
        <dbReference type="ARBA" id="ARBA00022532"/>
    </source>
</evidence>
<dbReference type="GO" id="GO:0006099">
    <property type="term" value="P:tricarboxylic acid cycle"/>
    <property type="evidence" value="ECO:0007669"/>
    <property type="project" value="UniProtKB-KW"/>
</dbReference>
<dbReference type="SUPFAM" id="SSF51735">
    <property type="entry name" value="NAD(P)-binding Rossmann-fold domains"/>
    <property type="match status" value="1"/>
</dbReference>
<dbReference type="InterPro" id="IPR036291">
    <property type="entry name" value="NAD(P)-bd_dom_sf"/>
</dbReference>
<proteinExistence type="predicted"/>
<gene>
    <name evidence="7" type="ORF">CH341_09310</name>
</gene>
<evidence type="ECO:0000259" key="6">
    <source>
        <dbReference type="PROSITE" id="PS50975"/>
    </source>
</evidence>
<reference evidence="7 8" key="1">
    <citation type="submission" date="2017-07" db="EMBL/GenBank/DDBJ databases">
        <title>Draft Genome Sequences of Select Purple Nonsulfur Bacteria.</title>
        <authorList>
            <person name="Lasarre B."/>
            <person name="Mckinlay J.B."/>
        </authorList>
    </citation>
    <scope>NUCLEOTIDE SEQUENCE [LARGE SCALE GENOMIC DNA]</scope>
    <source>
        <strain evidence="7 8">DSM 5909</strain>
    </source>
</reference>
<dbReference type="InterPro" id="IPR003781">
    <property type="entry name" value="CoA-bd"/>
</dbReference>
<feature type="domain" description="ATP-grasp" evidence="6">
    <location>
        <begin position="482"/>
        <end position="518"/>
    </location>
</feature>
<sequence length="695" mass="72667">MRASLEALMRPRSVAVVGASERDDAIGTRVITNLRALGFPGTIHPVNPRYQTIKGLTSYPSLSALPETVDAAFLAVPATGGPDLVEEAGRCGIKAVFLNANGYADGDQDGKALQRRIEASAKAHGIAICGPNNIGLINVHDRIALWTPRHMKQVTPGPIGVISQSGSIALILSEDERDLGFAYLVTTGNEAVLTVADYLAAMVTDDRVKVVLLFLETIRDPAKFREAAAEAARRGKPIVALKLGTSEGGRTLVQAHTGGLAGEDRLYDAFFAQYGIVRVRDLDEMLETAVMLAADPAPIRTGHTVVVTLSGGEAALAADLGADLGLEFDRLSPATIEKLRPAFPPYSSINNPVDAWGLGFTAERFGIVLDALVADDEIGVLGFAVDAPGRGGGDVAYAKVMAEACRRVAAQKKRMFFLNNTSGSGVNAEVRAILDEARIPYLSGLRPGLAAVRNARLLGKATAIGEAVPTPPNIPDDEPGRFAVLTEFGVPMAQSRAVGSDDEAVAAATSLGFPVVMKGTAAHLPHKTELGLVRLGLADEAAVRTAYAELSARLAEHSRENSPGEVVVQETAPGGVELILGLRNEGAFGSFVVVAPGGILVDLGGRASIRMAPVDAETARAMLDETAAGTLLGGVRGRPPSDIQAAVDAIVAFSQLGAACRERFAAIEINPLIVGREGAMGVDVLFDTIPDRGTE</sequence>
<dbReference type="Pfam" id="PF13607">
    <property type="entry name" value="Succ_CoA_lig"/>
    <property type="match status" value="1"/>
</dbReference>
<dbReference type="Gene3D" id="3.30.1490.20">
    <property type="entry name" value="ATP-grasp fold, A domain"/>
    <property type="match status" value="1"/>
</dbReference>
<keyword evidence="1" id="KW-0816">Tricarboxylic acid cycle</keyword>
<dbReference type="PANTHER" id="PTHR43334:SF1">
    <property type="entry name" value="3-HYDROXYPROPIONATE--COA LIGASE [ADP-FORMING]"/>
    <property type="match status" value="1"/>
</dbReference>
<name>A0A327L1M5_9BRAD</name>